<keyword evidence="3 5" id="KW-0378">Hydrolase</keyword>
<dbReference type="PANTHER" id="PTHR11358:SF26">
    <property type="entry name" value="GUANIDINO ACID HYDROLASE, MITOCHONDRIAL"/>
    <property type="match status" value="1"/>
</dbReference>
<dbReference type="STRING" id="303698.A0A1V6SY72"/>
<dbReference type="PROSITE" id="PS01053">
    <property type="entry name" value="ARGINASE_1"/>
    <property type="match status" value="1"/>
</dbReference>
<feature type="signal peptide" evidence="6">
    <location>
        <begin position="1"/>
        <end position="19"/>
    </location>
</feature>
<dbReference type="GO" id="GO:0046872">
    <property type="term" value="F:metal ion binding"/>
    <property type="evidence" value="ECO:0007669"/>
    <property type="project" value="UniProtKB-KW"/>
</dbReference>
<keyword evidence="2 4" id="KW-0479">Metal-binding</keyword>
<reference evidence="8" key="1">
    <citation type="journal article" date="2017" name="Nat. Microbiol.">
        <title>Global analysis of biosynthetic gene clusters reveals vast potential of secondary metabolite production in Penicillium species.</title>
        <authorList>
            <person name="Nielsen J.C."/>
            <person name="Grijseels S."/>
            <person name="Prigent S."/>
            <person name="Ji B."/>
            <person name="Dainat J."/>
            <person name="Nielsen K.F."/>
            <person name="Frisvad J.C."/>
            <person name="Workman M."/>
            <person name="Nielsen J."/>
        </authorList>
    </citation>
    <scope>NUCLEOTIDE SEQUENCE [LARGE SCALE GENOMIC DNA]</scope>
    <source>
        <strain evidence="8">IBT 24891</strain>
    </source>
</reference>
<dbReference type="GO" id="GO:0033389">
    <property type="term" value="P:putrescine biosynthetic process from arginine, via agmatine"/>
    <property type="evidence" value="ECO:0007669"/>
    <property type="project" value="TreeGrafter"/>
</dbReference>
<dbReference type="CDD" id="cd11592">
    <property type="entry name" value="Agmatinase_PAH"/>
    <property type="match status" value="1"/>
</dbReference>
<dbReference type="PANTHER" id="PTHR11358">
    <property type="entry name" value="ARGINASE/AGMATINASE"/>
    <property type="match status" value="1"/>
</dbReference>
<keyword evidence="6" id="KW-0732">Signal</keyword>
<evidence type="ECO:0000256" key="6">
    <source>
        <dbReference type="SAM" id="SignalP"/>
    </source>
</evidence>
<dbReference type="InterPro" id="IPR023696">
    <property type="entry name" value="Ureohydrolase_dom_sf"/>
</dbReference>
<feature type="binding site" evidence="4">
    <location>
        <position position="196"/>
    </location>
    <ligand>
        <name>Mn(2+)</name>
        <dbReference type="ChEBI" id="CHEBI:29035"/>
        <label>1</label>
    </ligand>
</feature>
<comment type="caution">
    <text evidence="7">The sequence shown here is derived from an EMBL/GenBank/DDBJ whole genome shotgun (WGS) entry which is preliminary data.</text>
</comment>
<keyword evidence="8" id="KW-1185">Reference proteome</keyword>
<evidence type="ECO:0000313" key="7">
    <source>
        <dbReference type="EMBL" id="OQE18734.1"/>
    </source>
</evidence>
<evidence type="ECO:0000256" key="2">
    <source>
        <dbReference type="ARBA" id="ARBA00022723"/>
    </source>
</evidence>
<comment type="cofactor">
    <cofactor evidence="4">
        <name>Mn(2+)</name>
        <dbReference type="ChEBI" id="CHEBI:29035"/>
    </cofactor>
    <text evidence="4">Binds 2 manganese ions per subunit.</text>
</comment>
<sequence length="381" mass="41406">MRSALLALFSGFFVSVVASADHSQALRDAQQEAKSKWDFTWGYSGISTFGHLNHSKCLLSPEADFDIGIIGVPFDGAVSYRPGARMGPRSIRAASNRHLPSRGFSPYWGINPYMSWAKIIDCGDVPVGPFDNDLSLKQMTQALKELAHRPFVPKARQNPRLLVLGGDHSVALPALRALSEAHKEPVAVVHFDAHLDTLHPTSYPSVWTSDSSEFTHGSMFWQASNEGLVRNNASVHAGLRTRLTGADWSDYIQDDGQGYLRLTTEDIDEIGTKGVIDAIVSRVGTTTPVYLSIDIDVLDPGIAPGTGAPEAGGWTMREMNRIIRGLESLNIVGADIVEVAPAYDDLTQGTAFAAAQLAYEIISIWVKRGLEVAMESGKDEL</sequence>
<evidence type="ECO:0000256" key="3">
    <source>
        <dbReference type="ARBA" id="ARBA00022801"/>
    </source>
</evidence>
<dbReference type="InterPro" id="IPR020855">
    <property type="entry name" value="Ureohydrolase_Mn_BS"/>
</dbReference>
<feature type="binding site" evidence="4">
    <location>
        <position position="168"/>
    </location>
    <ligand>
        <name>Mn(2+)</name>
        <dbReference type="ChEBI" id="CHEBI:29035"/>
        <label>1</label>
    </ligand>
</feature>
<evidence type="ECO:0000313" key="8">
    <source>
        <dbReference type="Proteomes" id="UP000191285"/>
    </source>
</evidence>
<dbReference type="SUPFAM" id="SSF52768">
    <property type="entry name" value="Arginase/deacetylase"/>
    <property type="match status" value="1"/>
</dbReference>
<dbReference type="EMBL" id="MLKD01000017">
    <property type="protein sequence ID" value="OQE18734.1"/>
    <property type="molecule type" value="Genomic_DNA"/>
</dbReference>
<proteinExistence type="inferred from homology"/>
<dbReference type="PROSITE" id="PS51409">
    <property type="entry name" value="ARGINASE_2"/>
    <property type="match status" value="1"/>
</dbReference>
<feature type="binding site" evidence="4">
    <location>
        <position position="296"/>
    </location>
    <ligand>
        <name>Mn(2+)</name>
        <dbReference type="ChEBI" id="CHEBI:29035"/>
        <label>1</label>
    </ligand>
</feature>
<dbReference type="AlphaFoldDB" id="A0A1V6SY72"/>
<dbReference type="FunFam" id="3.40.800.10:FF:000014">
    <property type="entry name" value="Arginase family protein"/>
    <property type="match status" value="1"/>
</dbReference>
<dbReference type="GO" id="GO:0008783">
    <property type="term" value="F:agmatinase activity"/>
    <property type="evidence" value="ECO:0007669"/>
    <property type="project" value="TreeGrafter"/>
</dbReference>
<name>A0A1V6SY72_9EURO</name>
<keyword evidence="4" id="KW-0464">Manganese</keyword>
<dbReference type="PRINTS" id="PR00116">
    <property type="entry name" value="ARGINASE"/>
</dbReference>
<dbReference type="PIRSF" id="PIRSF036979">
    <property type="entry name" value="Arginase"/>
    <property type="match status" value="1"/>
</dbReference>
<dbReference type="InterPro" id="IPR006035">
    <property type="entry name" value="Ureohydrolase"/>
</dbReference>
<dbReference type="Proteomes" id="UP000191285">
    <property type="component" value="Unassembled WGS sequence"/>
</dbReference>
<comment type="similarity">
    <text evidence="1">Belongs to the arginase family. Agmatinase subfamily.</text>
</comment>
<dbReference type="OrthoDB" id="288726at2759"/>
<evidence type="ECO:0000256" key="1">
    <source>
        <dbReference type="ARBA" id="ARBA00009227"/>
    </source>
</evidence>
<evidence type="ECO:0008006" key="9">
    <source>
        <dbReference type="Google" id="ProtNLM"/>
    </source>
</evidence>
<feature type="binding site" evidence="4">
    <location>
        <position position="192"/>
    </location>
    <ligand>
        <name>Mn(2+)</name>
        <dbReference type="ChEBI" id="CHEBI:29035"/>
        <label>1</label>
    </ligand>
</feature>
<dbReference type="Gene3D" id="3.40.800.10">
    <property type="entry name" value="Ureohydrolase domain"/>
    <property type="match status" value="1"/>
</dbReference>
<feature type="binding site" evidence="4">
    <location>
        <position position="194"/>
    </location>
    <ligand>
        <name>Mn(2+)</name>
        <dbReference type="ChEBI" id="CHEBI:29035"/>
        <label>1</label>
    </ligand>
</feature>
<protein>
    <recommendedName>
        <fullName evidence="9">Agmatinase</fullName>
    </recommendedName>
</protein>
<evidence type="ECO:0000256" key="4">
    <source>
        <dbReference type="PIRSR" id="PIRSR036979-1"/>
    </source>
</evidence>
<accession>A0A1V6SY72</accession>
<gene>
    <name evidence="7" type="ORF">PENSTE_c017G00622</name>
</gene>
<feature type="binding site" evidence="4">
    <location>
        <position position="294"/>
    </location>
    <ligand>
        <name>Mn(2+)</name>
        <dbReference type="ChEBI" id="CHEBI:29035"/>
        <label>1</label>
    </ligand>
</feature>
<organism evidence="7 8">
    <name type="scientific">Penicillium steckii</name>
    <dbReference type="NCBI Taxonomy" id="303698"/>
    <lineage>
        <taxon>Eukaryota</taxon>
        <taxon>Fungi</taxon>
        <taxon>Dikarya</taxon>
        <taxon>Ascomycota</taxon>
        <taxon>Pezizomycotina</taxon>
        <taxon>Eurotiomycetes</taxon>
        <taxon>Eurotiomycetidae</taxon>
        <taxon>Eurotiales</taxon>
        <taxon>Aspergillaceae</taxon>
        <taxon>Penicillium</taxon>
    </lineage>
</organism>
<evidence type="ECO:0000256" key="5">
    <source>
        <dbReference type="RuleBase" id="RU003684"/>
    </source>
</evidence>
<dbReference type="Pfam" id="PF00491">
    <property type="entry name" value="Arginase"/>
    <property type="match status" value="1"/>
</dbReference>
<feature type="chain" id="PRO_5012099280" description="Agmatinase" evidence="6">
    <location>
        <begin position="20"/>
        <end position="381"/>
    </location>
</feature>